<dbReference type="HAMAP" id="MF_00181">
    <property type="entry name" value="Cytosol_peptidase_M17"/>
    <property type="match status" value="1"/>
</dbReference>
<dbReference type="PANTHER" id="PTHR11963:SF23">
    <property type="entry name" value="CYTOSOL AMINOPEPTIDASE"/>
    <property type="match status" value="1"/>
</dbReference>
<feature type="binding site" evidence="8">
    <location>
        <position position="342"/>
    </location>
    <ligand>
        <name>Mn(2+)</name>
        <dbReference type="ChEBI" id="CHEBI:29035"/>
        <label>1</label>
    </ligand>
</feature>
<comment type="cofactor">
    <cofactor evidence="8">
        <name>Mn(2+)</name>
        <dbReference type="ChEBI" id="CHEBI:29035"/>
    </cofactor>
    <text evidence="8">Binds 2 manganese ions per subunit.</text>
</comment>
<dbReference type="InterPro" id="IPR023042">
    <property type="entry name" value="Peptidase_M17_leu_NH2_pept"/>
</dbReference>
<keyword evidence="8" id="KW-0464">Manganese</keyword>
<reference evidence="10 11" key="1">
    <citation type="submission" date="2019-06" db="EMBL/GenBank/DDBJ databases">
        <title>Sequencing the genomes of 1000 actinobacteria strains.</title>
        <authorList>
            <person name="Klenk H.-P."/>
        </authorList>
    </citation>
    <scope>NUCLEOTIDE SEQUENCE [LARGE SCALE GENOMIC DNA]</scope>
    <source>
        <strain evidence="10 11">DSM 10596</strain>
    </source>
</reference>
<keyword evidence="5 8" id="KW-0645">Protease</keyword>
<dbReference type="EMBL" id="VFNV01000001">
    <property type="protein sequence ID" value="TQK75847.1"/>
    <property type="molecule type" value="Genomic_DNA"/>
</dbReference>
<keyword evidence="4 8" id="KW-0031">Aminopeptidase</keyword>
<name>A0A542SNL2_9MICO</name>
<comment type="function">
    <text evidence="7 8">Presumably involved in the processing and regular turnover of intracellular proteins. Catalyzes the removal of unsubstituted N-terminal amino acids from various peptides.</text>
</comment>
<dbReference type="PROSITE" id="PS00631">
    <property type="entry name" value="CYTOSOL_AP"/>
    <property type="match status" value="1"/>
</dbReference>
<dbReference type="EC" id="3.4.11.10" evidence="8"/>
<dbReference type="SUPFAM" id="SSF52949">
    <property type="entry name" value="Macro domain-like"/>
    <property type="match status" value="1"/>
</dbReference>
<evidence type="ECO:0000256" key="3">
    <source>
        <dbReference type="ARBA" id="ARBA00009528"/>
    </source>
</evidence>
<feature type="active site" evidence="8">
    <location>
        <position position="272"/>
    </location>
</feature>
<dbReference type="RefSeq" id="WP_246043479.1">
    <property type="nucleotide sequence ID" value="NZ_BAAATB010000008.1"/>
</dbReference>
<feature type="binding site" evidence="8">
    <location>
        <position position="260"/>
    </location>
    <ligand>
        <name>Mn(2+)</name>
        <dbReference type="ChEBI" id="CHEBI:29035"/>
        <label>2</label>
    </ligand>
</feature>
<keyword evidence="6 8" id="KW-0378">Hydrolase</keyword>
<feature type="binding site" evidence="8">
    <location>
        <position position="283"/>
    </location>
    <ligand>
        <name>Mn(2+)</name>
        <dbReference type="ChEBI" id="CHEBI:29035"/>
        <label>2</label>
    </ligand>
</feature>
<dbReference type="Gene3D" id="3.40.220.10">
    <property type="entry name" value="Leucine Aminopeptidase, subunit E, domain 1"/>
    <property type="match status" value="1"/>
</dbReference>
<feature type="binding site" evidence="8">
    <location>
        <position position="344"/>
    </location>
    <ligand>
        <name>Mn(2+)</name>
        <dbReference type="ChEBI" id="CHEBI:29035"/>
        <label>2</label>
    </ligand>
</feature>
<evidence type="ECO:0000256" key="2">
    <source>
        <dbReference type="ARBA" id="ARBA00000967"/>
    </source>
</evidence>
<comment type="similarity">
    <text evidence="3 8">Belongs to the peptidase M17 family.</text>
</comment>
<dbReference type="InterPro" id="IPR000819">
    <property type="entry name" value="Peptidase_M17_C"/>
</dbReference>
<proteinExistence type="inferred from homology"/>
<dbReference type="NCBIfam" id="NF002073">
    <property type="entry name" value="PRK00913.1-2"/>
    <property type="match status" value="1"/>
</dbReference>
<feature type="binding site" evidence="8">
    <location>
        <position position="344"/>
    </location>
    <ligand>
        <name>Mn(2+)</name>
        <dbReference type="ChEBI" id="CHEBI:29035"/>
        <label>1</label>
    </ligand>
</feature>
<dbReference type="PRINTS" id="PR00481">
    <property type="entry name" value="LAMNOPPTDASE"/>
</dbReference>
<comment type="catalytic activity">
    <reaction evidence="1 8">
        <text>Release of an N-terminal amino acid, Xaa-|-Yaa-, in which Xaa is preferably Leu, but may be other amino acids including Pro although not Arg or Lys, and Yaa may be Pro. Amino acid amides and methyl esters are also readily hydrolyzed, but rates on arylamides are exceedingly low.</text>
        <dbReference type="EC" id="3.4.11.1"/>
    </reaction>
</comment>
<keyword evidence="11" id="KW-1185">Reference proteome</keyword>
<protein>
    <recommendedName>
        <fullName evidence="8">Probable cytosol aminopeptidase</fullName>
        <ecNumber evidence="8">3.4.11.1</ecNumber>
    </recommendedName>
    <alternativeName>
        <fullName evidence="8">Leucine aminopeptidase</fullName>
        <shortName evidence="8">LAP</shortName>
        <ecNumber evidence="8">3.4.11.10</ecNumber>
    </alternativeName>
    <alternativeName>
        <fullName evidence="8">Leucyl aminopeptidase</fullName>
    </alternativeName>
</protein>
<dbReference type="AlphaFoldDB" id="A0A542SNL2"/>
<comment type="caution">
    <text evidence="10">The sequence shown here is derived from an EMBL/GenBank/DDBJ whole genome shotgun (WGS) entry which is preliminary data.</text>
</comment>
<evidence type="ECO:0000256" key="7">
    <source>
        <dbReference type="ARBA" id="ARBA00049972"/>
    </source>
</evidence>
<feature type="active site" evidence="8">
    <location>
        <position position="346"/>
    </location>
</feature>
<dbReference type="Pfam" id="PF00883">
    <property type="entry name" value="Peptidase_M17"/>
    <property type="match status" value="1"/>
</dbReference>
<comment type="subcellular location">
    <subcellularLocation>
        <location evidence="8">Cytoplasm</location>
    </subcellularLocation>
</comment>
<dbReference type="Gene3D" id="3.40.630.10">
    <property type="entry name" value="Zn peptidases"/>
    <property type="match status" value="1"/>
</dbReference>
<keyword evidence="8" id="KW-0963">Cytoplasm</keyword>
<dbReference type="InterPro" id="IPR043472">
    <property type="entry name" value="Macro_dom-like"/>
</dbReference>
<evidence type="ECO:0000256" key="5">
    <source>
        <dbReference type="ARBA" id="ARBA00022670"/>
    </source>
</evidence>
<sequence>MTEFTALPLFSFVDEFPASDSPVIRVAAVSGGGAEPSTTVLGPLSAQVPAGTDFALLGIKPAAGAVSTLALGPGASPLVLAGIGADATVTSLRDAAASAARALVTRSADLHFAFPIGDRDQAVAVGLGAVLGAYTYDRYRSKSAGDAAQAVIRVLLPADLAGVADELTQRVLVVAEQVYRTRDLVNEAPNDLSPQAFADYAVKAAKAARVKTTVFDSKALADGGFGGLVAVGQGSVRPPRLVKVAYRPARAKQHIALVGKGITFDSGGLSLKPAKSMETMKSDMAGAATVLGAVLAAAQLKLPVAVTGWLCLAENLPSGSATRPSDVITMRNGKTVEVLNTDAEGRLVLADGLSAAVAEKPDAVIDIATLTGAQLVALGPDIAAVMGTDETRSAVLAAAREADESMWPMPLPEDLKDGLESQVADLKNIGDRFGGMLVAGLFLKEFVDDVPWAHLDVAGPAYNERGARGINAPGGTGFGLLTLLRVIENRALGR</sequence>
<evidence type="ECO:0000313" key="10">
    <source>
        <dbReference type="EMBL" id="TQK75847.1"/>
    </source>
</evidence>
<dbReference type="EC" id="3.4.11.1" evidence="8"/>
<dbReference type="Pfam" id="PF02789">
    <property type="entry name" value="Peptidase_M17_N"/>
    <property type="match status" value="1"/>
</dbReference>
<dbReference type="InterPro" id="IPR011356">
    <property type="entry name" value="Leucine_aapep/pepB"/>
</dbReference>
<dbReference type="PANTHER" id="PTHR11963">
    <property type="entry name" value="LEUCINE AMINOPEPTIDASE-RELATED"/>
    <property type="match status" value="1"/>
</dbReference>
<dbReference type="Proteomes" id="UP000316181">
    <property type="component" value="Unassembled WGS sequence"/>
</dbReference>
<accession>A0A542SNL2</accession>
<evidence type="ECO:0000259" key="9">
    <source>
        <dbReference type="PROSITE" id="PS00631"/>
    </source>
</evidence>
<evidence type="ECO:0000256" key="1">
    <source>
        <dbReference type="ARBA" id="ARBA00000135"/>
    </source>
</evidence>
<evidence type="ECO:0000256" key="6">
    <source>
        <dbReference type="ARBA" id="ARBA00022801"/>
    </source>
</evidence>
<evidence type="ECO:0000256" key="4">
    <source>
        <dbReference type="ARBA" id="ARBA00022438"/>
    </source>
</evidence>
<dbReference type="SUPFAM" id="SSF53187">
    <property type="entry name" value="Zn-dependent exopeptidases"/>
    <property type="match status" value="1"/>
</dbReference>
<feature type="binding site" evidence="8">
    <location>
        <position position="265"/>
    </location>
    <ligand>
        <name>Mn(2+)</name>
        <dbReference type="ChEBI" id="CHEBI:29035"/>
        <label>1</label>
    </ligand>
</feature>
<dbReference type="GO" id="GO:0030145">
    <property type="term" value="F:manganese ion binding"/>
    <property type="evidence" value="ECO:0007669"/>
    <property type="project" value="UniProtKB-UniRule"/>
</dbReference>
<dbReference type="CDD" id="cd00433">
    <property type="entry name" value="Peptidase_M17"/>
    <property type="match status" value="1"/>
</dbReference>
<dbReference type="GO" id="GO:0005737">
    <property type="term" value="C:cytoplasm"/>
    <property type="evidence" value="ECO:0007669"/>
    <property type="project" value="UniProtKB-SubCell"/>
</dbReference>
<organism evidence="10 11">
    <name type="scientific">Rarobacter incanus</name>
    <dbReference type="NCBI Taxonomy" id="153494"/>
    <lineage>
        <taxon>Bacteria</taxon>
        <taxon>Bacillati</taxon>
        <taxon>Actinomycetota</taxon>
        <taxon>Actinomycetes</taxon>
        <taxon>Micrococcales</taxon>
        <taxon>Rarobacteraceae</taxon>
        <taxon>Rarobacter</taxon>
    </lineage>
</organism>
<dbReference type="GO" id="GO:0006508">
    <property type="term" value="P:proteolysis"/>
    <property type="evidence" value="ECO:0007669"/>
    <property type="project" value="UniProtKB-KW"/>
</dbReference>
<gene>
    <name evidence="8" type="primary">pepA</name>
    <name evidence="10" type="ORF">FB389_0486</name>
</gene>
<feature type="binding site" evidence="8">
    <location>
        <position position="265"/>
    </location>
    <ligand>
        <name>Mn(2+)</name>
        <dbReference type="ChEBI" id="CHEBI:29035"/>
        <label>2</label>
    </ligand>
</feature>
<dbReference type="InterPro" id="IPR008283">
    <property type="entry name" value="Peptidase_M17_N"/>
</dbReference>
<keyword evidence="8" id="KW-0479">Metal-binding</keyword>
<evidence type="ECO:0000313" key="11">
    <source>
        <dbReference type="Proteomes" id="UP000316181"/>
    </source>
</evidence>
<evidence type="ECO:0000256" key="8">
    <source>
        <dbReference type="HAMAP-Rule" id="MF_00181"/>
    </source>
</evidence>
<comment type="catalytic activity">
    <reaction evidence="2 8">
        <text>Release of an N-terminal amino acid, preferentially leucine, but not glutamic or aspartic acids.</text>
        <dbReference type="EC" id="3.4.11.10"/>
    </reaction>
</comment>
<dbReference type="GO" id="GO:0070006">
    <property type="term" value="F:metalloaminopeptidase activity"/>
    <property type="evidence" value="ECO:0007669"/>
    <property type="project" value="InterPro"/>
</dbReference>
<feature type="domain" description="Cytosol aminopeptidase" evidence="9">
    <location>
        <begin position="340"/>
        <end position="347"/>
    </location>
</feature>